<protein>
    <submittedName>
        <fullName evidence="1">Uncharacterized protein</fullName>
    </submittedName>
</protein>
<name>A0A1Y5PBP8_9MYCO</name>
<dbReference type="Gene3D" id="3.40.50.300">
    <property type="entry name" value="P-loop containing nucleotide triphosphate hydrolases"/>
    <property type="match status" value="1"/>
</dbReference>
<dbReference type="EMBL" id="FLQS01000023">
    <property type="protein sequence ID" value="SBS76126.1"/>
    <property type="molecule type" value="Genomic_DNA"/>
</dbReference>
<dbReference type="AlphaFoldDB" id="A0A1Y5PBP8"/>
<reference evidence="1" key="1">
    <citation type="submission" date="2016-03" db="EMBL/GenBank/DDBJ databases">
        <authorList>
            <person name="Ploux O."/>
        </authorList>
    </citation>
    <scope>NUCLEOTIDE SEQUENCE</scope>
    <source>
        <strain evidence="1">UC10</strain>
    </source>
</reference>
<evidence type="ECO:0000313" key="1">
    <source>
        <dbReference type="EMBL" id="SBS76126.1"/>
    </source>
</evidence>
<dbReference type="InterPro" id="IPR027417">
    <property type="entry name" value="P-loop_NTPase"/>
</dbReference>
<gene>
    <name evidence="1" type="ORF">MHPYR_30123</name>
</gene>
<sequence>MRGWAGDDFGAQFDTGTGLLRSCSIKHRLPSIVFSLEMSKSEIVMRLLSAEAKVLPADMRRRDTAGAPHVRNQ</sequence>
<accession>A0A1Y5PBP8</accession>
<proteinExistence type="predicted"/>
<organism evidence="1">
    <name type="scientific">uncultured Mycobacterium sp</name>
    <dbReference type="NCBI Taxonomy" id="171292"/>
    <lineage>
        <taxon>Bacteria</taxon>
        <taxon>Bacillati</taxon>
        <taxon>Actinomycetota</taxon>
        <taxon>Actinomycetes</taxon>
        <taxon>Mycobacteriales</taxon>
        <taxon>Mycobacteriaceae</taxon>
        <taxon>Mycobacterium</taxon>
        <taxon>environmental samples</taxon>
    </lineage>
</organism>